<dbReference type="Proteomes" id="UP001595816">
    <property type="component" value="Unassembled WGS sequence"/>
</dbReference>
<dbReference type="EMBL" id="JBHSAY010000015">
    <property type="protein sequence ID" value="MFC4134010.1"/>
    <property type="molecule type" value="Genomic_DNA"/>
</dbReference>
<proteinExistence type="predicted"/>
<dbReference type="Pfam" id="PF03259">
    <property type="entry name" value="Robl_LC7"/>
    <property type="match status" value="1"/>
</dbReference>
<evidence type="ECO:0000313" key="2">
    <source>
        <dbReference type="EMBL" id="MFC4134010.1"/>
    </source>
</evidence>
<accession>A0ABV8LSH2</accession>
<reference evidence="3" key="1">
    <citation type="journal article" date="2019" name="Int. J. Syst. Evol. Microbiol.">
        <title>The Global Catalogue of Microorganisms (GCM) 10K type strain sequencing project: providing services to taxonomists for standard genome sequencing and annotation.</title>
        <authorList>
            <consortium name="The Broad Institute Genomics Platform"/>
            <consortium name="The Broad Institute Genome Sequencing Center for Infectious Disease"/>
            <person name="Wu L."/>
            <person name="Ma J."/>
        </authorList>
    </citation>
    <scope>NUCLEOTIDE SEQUENCE [LARGE SCALE GENOMIC DNA]</scope>
    <source>
        <strain evidence="3">CGMCC 4.7289</strain>
    </source>
</reference>
<organism evidence="2 3">
    <name type="scientific">Hamadaea flava</name>
    <dbReference type="NCBI Taxonomy" id="1742688"/>
    <lineage>
        <taxon>Bacteria</taxon>
        <taxon>Bacillati</taxon>
        <taxon>Actinomycetota</taxon>
        <taxon>Actinomycetes</taxon>
        <taxon>Micromonosporales</taxon>
        <taxon>Micromonosporaceae</taxon>
        <taxon>Hamadaea</taxon>
    </lineage>
</organism>
<dbReference type="SMART" id="SM00960">
    <property type="entry name" value="Robl_LC7"/>
    <property type="match status" value="1"/>
</dbReference>
<dbReference type="InterPro" id="IPR004942">
    <property type="entry name" value="Roadblock/LAMTOR2_dom"/>
</dbReference>
<keyword evidence="3" id="KW-1185">Reference proteome</keyword>
<dbReference type="PANTHER" id="PTHR36222">
    <property type="entry name" value="SERINE PROTEASE INHIBITOR RV3364C"/>
    <property type="match status" value="1"/>
</dbReference>
<dbReference type="Gene3D" id="3.30.450.30">
    <property type="entry name" value="Dynein light chain 2a, cytoplasmic"/>
    <property type="match status" value="1"/>
</dbReference>
<dbReference type="RefSeq" id="WP_308197842.1">
    <property type="nucleotide sequence ID" value="NZ_JBHSAY010000015.1"/>
</dbReference>
<evidence type="ECO:0000313" key="3">
    <source>
        <dbReference type="Proteomes" id="UP001595816"/>
    </source>
</evidence>
<comment type="caution">
    <text evidence="2">The sequence shown here is derived from an EMBL/GenBank/DDBJ whole genome shotgun (WGS) entry which is preliminary data.</text>
</comment>
<gene>
    <name evidence="2" type="ORF">ACFOZ4_25655</name>
</gene>
<feature type="domain" description="Roadblock/LAMTOR2" evidence="1">
    <location>
        <begin position="9"/>
        <end position="99"/>
    </location>
</feature>
<dbReference type="InterPro" id="IPR053141">
    <property type="entry name" value="Mycobact_SerProt_Inhib_Rv3364c"/>
</dbReference>
<dbReference type="PANTHER" id="PTHR36222:SF1">
    <property type="entry name" value="SERINE PROTEASE INHIBITOR RV3364C"/>
    <property type="match status" value="1"/>
</dbReference>
<evidence type="ECO:0000259" key="1">
    <source>
        <dbReference type="SMART" id="SM00960"/>
    </source>
</evidence>
<sequence length="135" mass="14041">MSPSAQRLHWLISGFVDRTAGVAHAAVVSADGLPLVAAQSLAHDRALELAAITAGLHSIARGAAELTLSCAVSQTVVEMDRGYLLIMSVSESAVLVVLAVRAADLGVIGFEMVRLVKAAGDMLTPQLHDELGATW</sequence>
<protein>
    <submittedName>
        <fullName evidence="2">Roadblock/LC7 domain-containing protein</fullName>
    </submittedName>
</protein>
<dbReference type="SUPFAM" id="SSF103196">
    <property type="entry name" value="Roadblock/LC7 domain"/>
    <property type="match status" value="1"/>
</dbReference>
<name>A0ABV8LSH2_9ACTN</name>